<gene>
    <name evidence="3" type="ORF">PV09_00948</name>
</gene>
<evidence type="ECO:0000313" key="4">
    <source>
        <dbReference type="Proteomes" id="UP000053259"/>
    </source>
</evidence>
<keyword evidence="4" id="KW-1185">Reference proteome</keyword>
<dbReference type="RefSeq" id="XP_016217871.1">
    <property type="nucleotide sequence ID" value="XM_016353776.1"/>
</dbReference>
<feature type="region of interest" description="Disordered" evidence="1">
    <location>
        <begin position="24"/>
        <end position="144"/>
    </location>
</feature>
<proteinExistence type="predicted"/>
<dbReference type="OrthoDB" id="3439035at2759"/>
<protein>
    <submittedName>
        <fullName evidence="3">Uncharacterized protein</fullName>
    </submittedName>
</protein>
<keyword evidence="2" id="KW-1133">Transmembrane helix</keyword>
<name>A0A0D1Z4Z5_9PEZI</name>
<evidence type="ECO:0000256" key="1">
    <source>
        <dbReference type="SAM" id="MobiDB-lite"/>
    </source>
</evidence>
<feature type="compositionally biased region" description="Basic and acidic residues" evidence="1">
    <location>
        <begin position="81"/>
        <end position="100"/>
    </location>
</feature>
<dbReference type="GeneID" id="27308921"/>
<reference evidence="3 4" key="1">
    <citation type="submission" date="2015-01" db="EMBL/GenBank/DDBJ databases">
        <title>The Genome Sequence of Ochroconis gallopava CBS43764.</title>
        <authorList>
            <consortium name="The Broad Institute Genomics Platform"/>
            <person name="Cuomo C."/>
            <person name="de Hoog S."/>
            <person name="Gorbushina A."/>
            <person name="Stielow B."/>
            <person name="Teixiera M."/>
            <person name="Abouelleil A."/>
            <person name="Chapman S.B."/>
            <person name="Priest M."/>
            <person name="Young S.K."/>
            <person name="Wortman J."/>
            <person name="Nusbaum C."/>
            <person name="Birren B."/>
        </authorList>
    </citation>
    <scope>NUCLEOTIDE SEQUENCE [LARGE SCALE GENOMIC DNA]</scope>
    <source>
        <strain evidence="3 4">CBS 43764</strain>
    </source>
</reference>
<evidence type="ECO:0000313" key="3">
    <source>
        <dbReference type="EMBL" id="KIW08002.1"/>
    </source>
</evidence>
<evidence type="ECO:0000256" key="2">
    <source>
        <dbReference type="SAM" id="Phobius"/>
    </source>
</evidence>
<dbReference type="VEuPathDB" id="FungiDB:PV09_00948"/>
<feature type="transmembrane region" description="Helical" evidence="2">
    <location>
        <begin position="277"/>
        <end position="297"/>
    </location>
</feature>
<feature type="compositionally biased region" description="Basic and acidic residues" evidence="1">
    <location>
        <begin position="130"/>
        <end position="144"/>
    </location>
</feature>
<feature type="transmembrane region" description="Helical" evidence="2">
    <location>
        <begin position="215"/>
        <end position="238"/>
    </location>
</feature>
<dbReference type="Proteomes" id="UP000053259">
    <property type="component" value="Unassembled WGS sequence"/>
</dbReference>
<dbReference type="HOGENOM" id="CLU_906744_0_0_1"/>
<dbReference type="EMBL" id="KN847531">
    <property type="protein sequence ID" value="KIW08002.1"/>
    <property type="molecule type" value="Genomic_DNA"/>
</dbReference>
<keyword evidence="2" id="KW-0472">Membrane</keyword>
<dbReference type="AlphaFoldDB" id="A0A0D1Z4Z5"/>
<feature type="compositionally biased region" description="Pro residues" evidence="1">
    <location>
        <begin position="115"/>
        <end position="129"/>
    </location>
</feature>
<organism evidence="3 4">
    <name type="scientific">Verruconis gallopava</name>
    <dbReference type="NCBI Taxonomy" id="253628"/>
    <lineage>
        <taxon>Eukaryota</taxon>
        <taxon>Fungi</taxon>
        <taxon>Dikarya</taxon>
        <taxon>Ascomycota</taxon>
        <taxon>Pezizomycotina</taxon>
        <taxon>Dothideomycetes</taxon>
        <taxon>Pleosporomycetidae</taxon>
        <taxon>Venturiales</taxon>
        <taxon>Sympoventuriaceae</taxon>
        <taxon>Verruconis</taxon>
    </lineage>
</organism>
<keyword evidence="2" id="KW-0812">Transmembrane</keyword>
<accession>A0A0D1Z4Z5</accession>
<dbReference type="InParanoid" id="A0A0D1Z4Z5"/>
<sequence>MQSPTDLNESDTDDSFMKRLILHNRSISEDSMRPQAFSKAQVRPRNNRLTLANLERLPVPEPPQVTTKSDLGSIDSQSSGEKPRNRLEAIRQRELDIGREDDSDASEANVQDSPSRPPTAAPPPVPPPELEPHVRAAHGDESSDITRIRKMGNHLRSLSANIDDVKTGLDNITKLTRTAQNGSAIVGSSTAQLGDDEVFQAVKRASLARLWEIRWWILIMAAIPLYAMLECVACLIWCRPVIADGMDGFGIYPDAPELPFVIPTMLLRPFAPIWKPLLLIIKPLITWIAQLCTYLIGGGHKDYVLLV</sequence>
<feature type="compositionally biased region" description="Polar residues" evidence="1">
    <location>
        <begin position="64"/>
        <end position="80"/>
    </location>
</feature>